<dbReference type="EMBL" id="HBHX01004681">
    <property type="protein sequence ID" value="CAE0101391.1"/>
    <property type="molecule type" value="Transcribed_RNA"/>
</dbReference>
<evidence type="ECO:0000259" key="5">
    <source>
        <dbReference type="PROSITE" id="PS50011"/>
    </source>
</evidence>
<feature type="domain" description="Protein kinase" evidence="5">
    <location>
        <begin position="205"/>
        <end position="485"/>
    </location>
</feature>
<evidence type="ECO:0008006" key="9">
    <source>
        <dbReference type="Google" id="ProtNLM"/>
    </source>
</evidence>
<dbReference type="InterPro" id="IPR011006">
    <property type="entry name" value="CheY-like_superfamily"/>
</dbReference>
<organism evidence="7">
    <name type="scientific">Haptolina ericina</name>
    <dbReference type="NCBI Taxonomy" id="156174"/>
    <lineage>
        <taxon>Eukaryota</taxon>
        <taxon>Haptista</taxon>
        <taxon>Haptophyta</taxon>
        <taxon>Prymnesiophyceae</taxon>
        <taxon>Prymnesiales</taxon>
        <taxon>Prymnesiaceae</taxon>
        <taxon>Haptolina</taxon>
    </lineage>
</organism>
<accession>A0A6T9APM5</accession>
<dbReference type="GO" id="GO:0004674">
    <property type="term" value="F:protein serine/threonine kinase activity"/>
    <property type="evidence" value="ECO:0007669"/>
    <property type="project" value="TreeGrafter"/>
</dbReference>
<dbReference type="PANTHER" id="PTHR24346">
    <property type="entry name" value="MAP/MICROTUBULE AFFINITY-REGULATING KINASE"/>
    <property type="match status" value="1"/>
</dbReference>
<dbReference type="InterPro" id="IPR001789">
    <property type="entry name" value="Sig_transdc_resp-reg_receiver"/>
</dbReference>
<evidence type="ECO:0000256" key="1">
    <source>
        <dbReference type="ARBA" id="ARBA00022741"/>
    </source>
</evidence>
<feature type="modified residue" description="4-aspartylphosphate" evidence="3">
    <location>
        <position position="64"/>
    </location>
</feature>
<dbReference type="SUPFAM" id="SSF52172">
    <property type="entry name" value="CheY-like"/>
    <property type="match status" value="1"/>
</dbReference>
<keyword evidence="1" id="KW-0547">Nucleotide-binding</keyword>
<dbReference type="Gene3D" id="3.40.50.2300">
    <property type="match status" value="1"/>
</dbReference>
<dbReference type="PROSITE" id="PS50110">
    <property type="entry name" value="RESPONSE_REGULATORY"/>
    <property type="match status" value="1"/>
</dbReference>
<evidence type="ECO:0000313" key="7">
    <source>
        <dbReference type="EMBL" id="CAE0101389.1"/>
    </source>
</evidence>
<keyword evidence="2" id="KW-0067">ATP-binding</keyword>
<reference evidence="7" key="1">
    <citation type="submission" date="2021-01" db="EMBL/GenBank/DDBJ databases">
        <authorList>
            <person name="Corre E."/>
            <person name="Pelletier E."/>
            <person name="Niang G."/>
            <person name="Scheremetjew M."/>
            <person name="Finn R."/>
            <person name="Kale V."/>
            <person name="Holt S."/>
            <person name="Cochrane G."/>
            <person name="Meng A."/>
            <person name="Brown T."/>
            <person name="Cohen L."/>
        </authorList>
    </citation>
    <scope>NUCLEOTIDE SEQUENCE</scope>
    <source>
        <strain evidence="7">CCMP281</strain>
    </source>
</reference>
<sequence length="510" mass="55077">MGTRLLRVLGVEDDPFQRNAMRMIIDHVATRYPNLTVSLTLAESGKAGLDACRGSDGFDLVLLDYKLPGGDADTVLPALRKELEQVAAIIVLSGNAQEAPMQRCWLDLGADSYRIKPISRTTLEELVDYTLQKQNYLQKRRRAEGEAHDLEGGTEPKRTCAPDLIGASDSFGSYGTSDGMKESGETCGEWNDADLATSDLELNAPGFLSILSEGRRGPVRLGFAASKPVAIKVMDRRFVRGPPPPEHPHVNTVMKRLLKGEQCVEIRTLCDGGELFDSLVDENECGLPVDKALFFVQQLMEAVAHCHEHGAVHGQLHAENLLLRDERTVQVTGFSRCHASGSSEAVEWSLSDGRKRSQSWTWAVQVDLRPAHPFDAPELKGRTQAEAHELLACDIWSVGVILVYLLTGQPDSKAPKCGGLDAAATSLGFDVQSLSINDGGSTPPVGAVAHRAAFALAEAMLQDDPAVRPSASRVVQLLRRLAPSLSPIAGFKSPPPPSPVAMPTGTASQR</sequence>
<dbReference type="Pfam" id="PF00072">
    <property type="entry name" value="Response_reg"/>
    <property type="match status" value="1"/>
</dbReference>
<evidence type="ECO:0000256" key="4">
    <source>
        <dbReference type="SAM" id="MobiDB-lite"/>
    </source>
</evidence>
<dbReference type="InterPro" id="IPR011009">
    <property type="entry name" value="Kinase-like_dom_sf"/>
</dbReference>
<protein>
    <recommendedName>
        <fullName evidence="9">Protein kinase domain-containing protein</fullName>
    </recommendedName>
</protein>
<feature type="compositionally biased region" description="Basic and acidic residues" evidence="4">
    <location>
        <begin position="143"/>
        <end position="160"/>
    </location>
</feature>
<evidence type="ECO:0000256" key="3">
    <source>
        <dbReference type="PROSITE-ProRule" id="PRU00169"/>
    </source>
</evidence>
<gene>
    <name evidence="7" type="ORF">HERI1096_LOCUS2533</name>
    <name evidence="8" type="ORF">HERI1096_LOCUS2534</name>
</gene>
<dbReference type="GO" id="GO:0005524">
    <property type="term" value="F:ATP binding"/>
    <property type="evidence" value="ECO:0007669"/>
    <property type="project" value="UniProtKB-KW"/>
</dbReference>
<dbReference type="SUPFAM" id="SSF56112">
    <property type="entry name" value="Protein kinase-like (PK-like)"/>
    <property type="match status" value="1"/>
</dbReference>
<feature type="region of interest" description="Disordered" evidence="4">
    <location>
        <begin position="488"/>
        <end position="510"/>
    </location>
</feature>
<dbReference type="GO" id="GO:0005737">
    <property type="term" value="C:cytoplasm"/>
    <property type="evidence" value="ECO:0007669"/>
    <property type="project" value="TreeGrafter"/>
</dbReference>
<dbReference type="EMBL" id="HBHX01004680">
    <property type="protein sequence ID" value="CAE0101389.1"/>
    <property type="molecule type" value="Transcribed_RNA"/>
</dbReference>
<evidence type="ECO:0000259" key="6">
    <source>
        <dbReference type="PROSITE" id="PS50110"/>
    </source>
</evidence>
<dbReference type="PANTHER" id="PTHR24346:SF75">
    <property type="entry name" value="AURORA KINASE"/>
    <property type="match status" value="1"/>
</dbReference>
<keyword evidence="3" id="KW-0597">Phosphoprotein</keyword>
<feature type="region of interest" description="Disordered" evidence="4">
    <location>
        <begin position="140"/>
        <end position="165"/>
    </location>
</feature>
<name>A0A6T9APM5_9EUKA</name>
<feature type="domain" description="Response regulatory" evidence="6">
    <location>
        <begin position="7"/>
        <end position="131"/>
    </location>
</feature>
<dbReference type="SMART" id="SM00220">
    <property type="entry name" value="S_TKc"/>
    <property type="match status" value="1"/>
</dbReference>
<dbReference type="GO" id="GO:0000160">
    <property type="term" value="P:phosphorelay signal transduction system"/>
    <property type="evidence" value="ECO:0007669"/>
    <property type="project" value="InterPro"/>
</dbReference>
<evidence type="ECO:0000256" key="2">
    <source>
        <dbReference type="ARBA" id="ARBA00022840"/>
    </source>
</evidence>
<dbReference type="PROSITE" id="PS50011">
    <property type="entry name" value="PROTEIN_KINASE_DOM"/>
    <property type="match status" value="1"/>
</dbReference>
<evidence type="ECO:0000313" key="8">
    <source>
        <dbReference type="EMBL" id="CAE0101391.1"/>
    </source>
</evidence>
<dbReference type="Pfam" id="PF00069">
    <property type="entry name" value="Pkinase"/>
    <property type="match status" value="1"/>
</dbReference>
<dbReference type="SMART" id="SM00448">
    <property type="entry name" value="REC"/>
    <property type="match status" value="1"/>
</dbReference>
<dbReference type="AlphaFoldDB" id="A0A6T9APM5"/>
<dbReference type="InterPro" id="IPR000719">
    <property type="entry name" value="Prot_kinase_dom"/>
</dbReference>
<dbReference type="Gene3D" id="1.10.510.10">
    <property type="entry name" value="Transferase(Phosphotransferase) domain 1"/>
    <property type="match status" value="1"/>
</dbReference>
<proteinExistence type="predicted"/>